<proteinExistence type="predicted"/>
<dbReference type="InterPro" id="IPR036513">
    <property type="entry name" value="STAS_dom_sf"/>
</dbReference>
<dbReference type="InterPro" id="IPR058548">
    <property type="entry name" value="MlaB-like_STAS"/>
</dbReference>
<dbReference type="GO" id="GO:0043856">
    <property type="term" value="F:anti-sigma factor antagonist activity"/>
    <property type="evidence" value="ECO:0007669"/>
    <property type="project" value="TreeGrafter"/>
</dbReference>
<keyword evidence="3" id="KW-1185">Reference proteome</keyword>
<evidence type="ECO:0000313" key="2">
    <source>
        <dbReference type="EMBL" id="TPE54702.1"/>
    </source>
</evidence>
<dbReference type="PROSITE" id="PS50801">
    <property type="entry name" value="STAS"/>
    <property type="match status" value="1"/>
</dbReference>
<feature type="domain" description="STAS" evidence="1">
    <location>
        <begin position="15"/>
        <end position="99"/>
    </location>
</feature>
<dbReference type="PANTHER" id="PTHR33495">
    <property type="entry name" value="ANTI-SIGMA FACTOR ANTAGONIST TM_1081-RELATED-RELATED"/>
    <property type="match status" value="1"/>
</dbReference>
<gene>
    <name evidence="2" type="ORF">FJM67_03470</name>
</gene>
<dbReference type="InterPro" id="IPR002645">
    <property type="entry name" value="STAS_dom"/>
</dbReference>
<accession>A0A501X2I8</accession>
<comment type="caution">
    <text evidence="2">The sequence shown here is derived from an EMBL/GenBank/DDBJ whole genome shotgun (WGS) entry which is preliminary data.</text>
</comment>
<organism evidence="2 3">
    <name type="scientific">Maribrevibacterium harenarium</name>
    <dbReference type="NCBI Taxonomy" id="2589817"/>
    <lineage>
        <taxon>Bacteria</taxon>
        <taxon>Pseudomonadati</taxon>
        <taxon>Pseudomonadota</taxon>
        <taxon>Gammaproteobacteria</taxon>
        <taxon>Oceanospirillales</taxon>
        <taxon>Oceanospirillaceae</taxon>
        <taxon>Maribrevibacterium</taxon>
    </lineage>
</organism>
<dbReference type="RefSeq" id="WP_140587282.1">
    <property type="nucleotide sequence ID" value="NZ_VFRR01000004.1"/>
</dbReference>
<dbReference type="CDD" id="cd07043">
    <property type="entry name" value="STAS_anti-anti-sigma_factors"/>
    <property type="match status" value="1"/>
</dbReference>
<dbReference type="Gene3D" id="3.30.750.24">
    <property type="entry name" value="STAS domain"/>
    <property type="match status" value="1"/>
</dbReference>
<reference evidence="2 3" key="1">
    <citation type="submission" date="2019-06" db="EMBL/GenBank/DDBJ databases">
        <title>A novel bacterium of genus Marinomonas, isolated from coastal sand.</title>
        <authorList>
            <person name="Huang H."/>
            <person name="Mo K."/>
            <person name="Hu Y."/>
        </authorList>
    </citation>
    <scope>NUCLEOTIDE SEQUENCE [LARGE SCALE GENOMIC DNA]</scope>
    <source>
        <strain evidence="2 3">HB171799</strain>
    </source>
</reference>
<dbReference type="EMBL" id="VFRR01000004">
    <property type="protein sequence ID" value="TPE54702.1"/>
    <property type="molecule type" value="Genomic_DNA"/>
</dbReference>
<evidence type="ECO:0000259" key="1">
    <source>
        <dbReference type="PROSITE" id="PS50801"/>
    </source>
</evidence>
<dbReference type="SUPFAM" id="SSF52091">
    <property type="entry name" value="SpoIIaa-like"/>
    <property type="match status" value="1"/>
</dbReference>
<protein>
    <submittedName>
        <fullName evidence="2">STAS domain-containing protein</fullName>
    </submittedName>
</protein>
<dbReference type="PANTHER" id="PTHR33495:SF15">
    <property type="entry name" value="STAS DOMAIN-CONTAINING PROTEIN"/>
    <property type="match status" value="1"/>
</dbReference>
<dbReference type="Pfam" id="PF13466">
    <property type="entry name" value="STAS_2"/>
    <property type="match status" value="1"/>
</dbReference>
<name>A0A501X2I8_9GAMM</name>
<dbReference type="Proteomes" id="UP000315901">
    <property type="component" value="Unassembled WGS sequence"/>
</dbReference>
<dbReference type="OrthoDB" id="278639at2"/>
<evidence type="ECO:0000313" key="3">
    <source>
        <dbReference type="Proteomes" id="UP000315901"/>
    </source>
</evidence>
<dbReference type="AlphaFoldDB" id="A0A501X2I8"/>
<sequence>MIHHELIAKTKTVKVVVEGRFDFNCQNEFKEVITQYSGQNRFLIDLSRVTYMDSAALGMLLLLRDHAGGGQEKIILKSAPPATLDVLRIANFDRLFTLE</sequence>